<comment type="subcellular location">
    <subcellularLocation>
        <location evidence="1 12">Cell outer membrane</location>
        <topology evidence="1 12">Multi-pass membrane protein</topology>
    </subcellularLocation>
</comment>
<keyword evidence="3 12" id="KW-1134">Transmembrane beta strand</keyword>
<dbReference type="Gene3D" id="3.55.50.30">
    <property type="match status" value="1"/>
</dbReference>
<dbReference type="Gene3D" id="2.170.130.10">
    <property type="entry name" value="TonB-dependent receptor, plug domain"/>
    <property type="match status" value="1"/>
</dbReference>
<sequence length="950" mass="100379">MGATPRWQPDKRRLMPPRTVFRCSSRLPQASLLAIALAAAAMAAPFAAQPAASSAALPPGDLAQTLAAFSRATGLQVIADPALLRGKRSLGGSVAGDARQALTQLLRDTELSFRLDGDTVIVQGADTQAGATAPSAPATAGAAAIDLDQIVVTGTATQQPKFLAPYAISTISAEAIARQAPRSMVDMLRSVPGVTAENSGGEAGGENVVIRGLPWSGFRLLDVLEDGLPLFESNYERQLQIDEVYRLDLGTTGAEIVRGGTAPIYSNNASGGVLNFITNHGTDTAQGALKLTAGSNALGRMDGSVSGPVKGNEDLLYAVSGFYRQSDGLRDPGFGNGNQGGQIKLGGTYKFDYGKLFADFKYLNDRGVFYSAIPLTDPRNGASLGDLIDPGTGTLNSASFRNVRIRTLDGDGGSGVETRDLADGVHPITRTLTVGGDTEFANGWRLSDKARYVSGDVRFNALFNGAPTDAAGLLSSRLDAARAAFAGTTALRYALAGTNTAFDPAATAGLAMINTWSSTRTQYRDFFNDLRLGRLFDTGDGGSHEVSMGVSVSSFGMRQQQLGNALLTNVKDNPDALDIQALDAAGQVLGTLTENGFTAYGSGDLIGDSHGTATALYAADTWKLNEAWQVDAGLRRVWRREQGNRGVIGTQTLASSGPLAARSISGLVGSVPYAKNQAGTSWTVGSSYAFSEPVNAFVRYTETFSFPRLSEQWGNVVGGAGGRLPDGRATPVTPIRQAEIGIKYASRPLDLVLIGFYSDFKDLNSSTFVADGAGILRNVPLLIDTRTRGLELEGTWRPTASLQITGSLTAQDPRISGADTFTGLSGNSLVDNEIPRVPKLTWSLQPSYRFQLGQVDTRLYATWFGIGRRFQDFTNASVLPSYRTLDVGVHMQLDSNVSLQVLGSNLTDSHGLTEGNARAPGVSGDLVRADATVGRPLFGRNVVASLQWEW</sequence>
<dbReference type="PANTHER" id="PTHR32552">
    <property type="entry name" value="FERRICHROME IRON RECEPTOR-RELATED"/>
    <property type="match status" value="1"/>
</dbReference>
<keyword evidence="7" id="KW-0408">Iron</keyword>
<evidence type="ECO:0000256" key="1">
    <source>
        <dbReference type="ARBA" id="ARBA00004571"/>
    </source>
</evidence>
<dbReference type="InterPro" id="IPR037066">
    <property type="entry name" value="Plug_dom_sf"/>
</dbReference>
<keyword evidence="2 12" id="KW-0813">Transport</keyword>
<keyword evidence="9 13" id="KW-0798">TonB box</keyword>
<dbReference type="Pfam" id="PF00593">
    <property type="entry name" value="TonB_dep_Rec_b-barrel"/>
    <property type="match status" value="1"/>
</dbReference>
<dbReference type="GO" id="GO:0015344">
    <property type="term" value="F:siderophore uptake transmembrane transporter activity"/>
    <property type="evidence" value="ECO:0007669"/>
    <property type="project" value="TreeGrafter"/>
</dbReference>
<dbReference type="SUPFAM" id="SSF56935">
    <property type="entry name" value="Porins"/>
    <property type="match status" value="1"/>
</dbReference>
<proteinExistence type="inferred from homology"/>
<dbReference type="GO" id="GO:0009279">
    <property type="term" value="C:cell outer membrane"/>
    <property type="evidence" value="ECO:0007669"/>
    <property type="project" value="UniProtKB-SubCell"/>
</dbReference>
<evidence type="ECO:0000256" key="9">
    <source>
        <dbReference type="ARBA" id="ARBA00023077"/>
    </source>
</evidence>
<keyword evidence="10 12" id="KW-0472">Membrane</keyword>
<feature type="domain" description="Secretin/TonB short N-terminal" evidence="15">
    <location>
        <begin position="75"/>
        <end position="125"/>
    </location>
</feature>
<keyword evidence="6 14" id="KW-0732">Signal</keyword>
<dbReference type="Proteomes" id="UP000238191">
    <property type="component" value="Unassembled WGS sequence"/>
</dbReference>
<evidence type="ECO:0000256" key="6">
    <source>
        <dbReference type="ARBA" id="ARBA00022729"/>
    </source>
</evidence>
<feature type="signal peptide" evidence="14">
    <location>
        <begin position="1"/>
        <end position="43"/>
    </location>
</feature>
<keyword evidence="4" id="KW-0410">Iron transport</keyword>
<evidence type="ECO:0000256" key="12">
    <source>
        <dbReference type="PROSITE-ProRule" id="PRU01360"/>
    </source>
</evidence>
<reference evidence="17" key="1">
    <citation type="submission" date="2016-08" db="EMBL/GenBank/DDBJ databases">
        <authorList>
            <person name="Merda D."/>
            <person name="Briand M."/>
            <person name="Taghouti G."/>
            <person name="Carrere S."/>
            <person name="Gouzy J."/>
            <person name="Portier P."/>
            <person name="Jacques M.-A."/>
            <person name="Fischer-Le Saux M."/>
        </authorList>
    </citation>
    <scope>NUCLEOTIDE SEQUENCE [LARGE SCALE GENOMIC DNA]</scope>
    <source>
        <strain evidence="17">CFBP4643</strain>
    </source>
</reference>
<evidence type="ECO:0000256" key="2">
    <source>
        <dbReference type="ARBA" id="ARBA00022448"/>
    </source>
</evidence>
<accession>A0A2S7D453</accession>
<evidence type="ECO:0000256" key="7">
    <source>
        <dbReference type="ARBA" id="ARBA00023004"/>
    </source>
</evidence>
<comment type="similarity">
    <text evidence="12 13">Belongs to the TonB-dependent receptor family.</text>
</comment>
<dbReference type="Pfam" id="PF07715">
    <property type="entry name" value="Plug"/>
    <property type="match status" value="1"/>
</dbReference>
<dbReference type="Gene3D" id="2.40.170.20">
    <property type="entry name" value="TonB-dependent receptor, beta-barrel domain"/>
    <property type="match status" value="1"/>
</dbReference>
<dbReference type="AlphaFoldDB" id="A0A2S7D453"/>
<comment type="caution">
    <text evidence="16">The sequence shown here is derived from an EMBL/GenBank/DDBJ whole genome shotgun (WGS) entry which is preliminary data.</text>
</comment>
<organism evidence="16 17">
    <name type="scientific">Xanthomonas pisi</name>
    <dbReference type="NCBI Taxonomy" id="56457"/>
    <lineage>
        <taxon>Bacteria</taxon>
        <taxon>Pseudomonadati</taxon>
        <taxon>Pseudomonadota</taxon>
        <taxon>Gammaproteobacteria</taxon>
        <taxon>Lysobacterales</taxon>
        <taxon>Lysobacteraceae</taxon>
        <taxon>Xanthomonas</taxon>
    </lineage>
</organism>
<evidence type="ECO:0000256" key="13">
    <source>
        <dbReference type="RuleBase" id="RU003357"/>
    </source>
</evidence>
<dbReference type="InterPro" id="IPR000531">
    <property type="entry name" value="Beta-barrel_TonB"/>
</dbReference>
<gene>
    <name evidence="16" type="ORF">XpiCFBP4643_08705</name>
</gene>
<dbReference type="InterPro" id="IPR039426">
    <property type="entry name" value="TonB-dep_rcpt-like"/>
</dbReference>
<evidence type="ECO:0000256" key="3">
    <source>
        <dbReference type="ARBA" id="ARBA00022452"/>
    </source>
</evidence>
<keyword evidence="8" id="KW-0406">Ion transport</keyword>
<evidence type="ECO:0000256" key="8">
    <source>
        <dbReference type="ARBA" id="ARBA00023065"/>
    </source>
</evidence>
<keyword evidence="11 12" id="KW-0998">Cell outer membrane</keyword>
<evidence type="ECO:0000313" key="16">
    <source>
        <dbReference type="EMBL" id="PPU68577.1"/>
    </source>
</evidence>
<evidence type="ECO:0000256" key="11">
    <source>
        <dbReference type="ARBA" id="ARBA00023237"/>
    </source>
</evidence>
<dbReference type="InterPro" id="IPR011662">
    <property type="entry name" value="Secretin/TonB_short_N"/>
</dbReference>
<evidence type="ECO:0000256" key="14">
    <source>
        <dbReference type="SAM" id="SignalP"/>
    </source>
</evidence>
<dbReference type="EMBL" id="MDEI01000006">
    <property type="protein sequence ID" value="PPU68577.1"/>
    <property type="molecule type" value="Genomic_DNA"/>
</dbReference>
<dbReference type="PROSITE" id="PS52016">
    <property type="entry name" value="TONB_DEPENDENT_REC_3"/>
    <property type="match status" value="1"/>
</dbReference>
<protein>
    <recommendedName>
        <fullName evidence="15">Secretin/TonB short N-terminal domain-containing protein</fullName>
    </recommendedName>
</protein>
<evidence type="ECO:0000256" key="10">
    <source>
        <dbReference type="ARBA" id="ARBA00023136"/>
    </source>
</evidence>
<dbReference type="InterPro" id="IPR012910">
    <property type="entry name" value="Plug_dom"/>
</dbReference>
<dbReference type="OrthoDB" id="7386960at2"/>
<dbReference type="PANTHER" id="PTHR32552:SF89">
    <property type="entry name" value="CATECHOLATE SIDEROPHORE RECEPTOR FIU"/>
    <property type="match status" value="1"/>
</dbReference>
<keyword evidence="5 12" id="KW-0812">Transmembrane</keyword>
<dbReference type="SMART" id="SM00965">
    <property type="entry name" value="STN"/>
    <property type="match status" value="1"/>
</dbReference>
<name>A0A2S7D453_9XANT</name>
<dbReference type="InterPro" id="IPR036942">
    <property type="entry name" value="Beta-barrel_TonB_sf"/>
</dbReference>
<evidence type="ECO:0000256" key="5">
    <source>
        <dbReference type="ARBA" id="ARBA00022692"/>
    </source>
</evidence>
<evidence type="ECO:0000259" key="15">
    <source>
        <dbReference type="SMART" id="SM00965"/>
    </source>
</evidence>
<feature type="chain" id="PRO_5015509823" description="Secretin/TonB short N-terminal domain-containing protein" evidence="14">
    <location>
        <begin position="44"/>
        <end position="950"/>
    </location>
</feature>
<keyword evidence="17" id="KW-1185">Reference proteome</keyword>
<evidence type="ECO:0000256" key="4">
    <source>
        <dbReference type="ARBA" id="ARBA00022496"/>
    </source>
</evidence>
<evidence type="ECO:0000313" key="17">
    <source>
        <dbReference type="Proteomes" id="UP000238191"/>
    </source>
</evidence>